<dbReference type="InterPro" id="IPR006665">
    <property type="entry name" value="OmpA-like"/>
</dbReference>
<evidence type="ECO:0000256" key="4">
    <source>
        <dbReference type="PROSITE-ProRule" id="PRU00339"/>
    </source>
</evidence>
<keyword evidence="8" id="KW-1185">Reference proteome</keyword>
<dbReference type="PROSITE" id="PS50005">
    <property type="entry name" value="TPR"/>
    <property type="match status" value="2"/>
</dbReference>
<dbReference type="Gene3D" id="2.120.10.30">
    <property type="entry name" value="TolB, C-terminal domain"/>
    <property type="match status" value="1"/>
</dbReference>
<evidence type="ECO:0000313" key="8">
    <source>
        <dbReference type="Proteomes" id="UP000295706"/>
    </source>
</evidence>
<evidence type="ECO:0000256" key="2">
    <source>
        <dbReference type="ARBA" id="ARBA00023136"/>
    </source>
</evidence>
<dbReference type="PRINTS" id="PR01021">
    <property type="entry name" value="OMPADOMAIN"/>
</dbReference>
<evidence type="ECO:0000256" key="5">
    <source>
        <dbReference type="PROSITE-ProRule" id="PRU00473"/>
    </source>
</evidence>
<comment type="caution">
    <text evidence="7">The sequence shown here is derived from an EMBL/GenBank/DDBJ whole genome shotgun (WGS) entry which is preliminary data.</text>
</comment>
<organism evidence="7 8">
    <name type="scientific">Arundinibacter roseus</name>
    <dbReference type="NCBI Taxonomy" id="2070510"/>
    <lineage>
        <taxon>Bacteria</taxon>
        <taxon>Pseudomonadati</taxon>
        <taxon>Bacteroidota</taxon>
        <taxon>Cytophagia</taxon>
        <taxon>Cytophagales</taxon>
        <taxon>Spirosomataceae</taxon>
        <taxon>Arundinibacter</taxon>
    </lineage>
</organism>
<dbReference type="PANTHER" id="PTHR30329">
    <property type="entry name" value="STATOR ELEMENT OF FLAGELLAR MOTOR COMPLEX"/>
    <property type="match status" value="1"/>
</dbReference>
<dbReference type="Gene3D" id="3.30.1330.60">
    <property type="entry name" value="OmpA-like domain"/>
    <property type="match status" value="1"/>
</dbReference>
<feature type="repeat" description="TPR" evidence="4">
    <location>
        <begin position="102"/>
        <end position="135"/>
    </location>
</feature>
<dbReference type="SMART" id="SM00028">
    <property type="entry name" value="TPR"/>
    <property type="match status" value="3"/>
</dbReference>
<accession>A0A4R4KK41</accession>
<keyword evidence="2 5" id="KW-0472">Membrane</keyword>
<dbReference type="InterPro" id="IPR006664">
    <property type="entry name" value="OMP_bac"/>
</dbReference>
<dbReference type="InterPro" id="IPR050330">
    <property type="entry name" value="Bact_OuterMem_StrucFunc"/>
</dbReference>
<dbReference type="PANTHER" id="PTHR30329:SF21">
    <property type="entry name" value="LIPOPROTEIN YIAD-RELATED"/>
    <property type="match status" value="1"/>
</dbReference>
<dbReference type="InterPro" id="IPR011042">
    <property type="entry name" value="6-blade_b-propeller_TolB-like"/>
</dbReference>
<dbReference type="SUPFAM" id="SSF82171">
    <property type="entry name" value="DPP6 N-terminal domain-like"/>
    <property type="match status" value="1"/>
</dbReference>
<dbReference type="Pfam" id="PF00691">
    <property type="entry name" value="OmpA"/>
    <property type="match status" value="1"/>
</dbReference>
<dbReference type="AlphaFoldDB" id="A0A4R4KK41"/>
<gene>
    <name evidence="7" type="ORF">EZE20_07420</name>
</gene>
<evidence type="ECO:0000256" key="3">
    <source>
        <dbReference type="ARBA" id="ARBA00023237"/>
    </source>
</evidence>
<comment type="subcellular location">
    <subcellularLocation>
        <location evidence="1">Cell outer membrane</location>
    </subcellularLocation>
</comment>
<dbReference type="InterPro" id="IPR019734">
    <property type="entry name" value="TPR_rpt"/>
</dbReference>
<dbReference type="RefSeq" id="WP_132116089.1">
    <property type="nucleotide sequence ID" value="NZ_SMJU01000004.1"/>
</dbReference>
<keyword evidence="3" id="KW-0998">Cell outer membrane</keyword>
<evidence type="ECO:0000313" key="7">
    <source>
        <dbReference type="EMBL" id="TDB66941.1"/>
    </source>
</evidence>
<dbReference type="SUPFAM" id="SSF48452">
    <property type="entry name" value="TPR-like"/>
    <property type="match status" value="1"/>
</dbReference>
<keyword evidence="7" id="KW-0282">Flagellum</keyword>
<dbReference type="PROSITE" id="PS51123">
    <property type="entry name" value="OMPA_2"/>
    <property type="match status" value="1"/>
</dbReference>
<keyword evidence="7" id="KW-0966">Cell projection</keyword>
<dbReference type="OrthoDB" id="9809364at2"/>
<dbReference type="InterPro" id="IPR036737">
    <property type="entry name" value="OmpA-like_sf"/>
</dbReference>
<name>A0A4R4KK41_9BACT</name>
<dbReference type="SUPFAM" id="SSF103088">
    <property type="entry name" value="OmpA-like"/>
    <property type="match status" value="1"/>
</dbReference>
<dbReference type="Proteomes" id="UP000295706">
    <property type="component" value="Unassembled WGS sequence"/>
</dbReference>
<dbReference type="InterPro" id="IPR011990">
    <property type="entry name" value="TPR-like_helical_dom_sf"/>
</dbReference>
<keyword evidence="4" id="KW-0802">TPR repeat</keyword>
<sequence>MSPLARLFFLIVFVLETLAVTAQDKVMSRRTRELYENASTAWKERKLDQALLFYEKLVELEPGLSEAHLRLGQLYEWQRKPQLTRHHYQQSIALNPNGAESATAYQWLGRDTFQRECYDSAEVYFTKALSLYPEKSNLSAVTKKWNLSAQFAQKALVRPLNITKRSLGDTVNFLEAQFFPVLTADNETLIFTGLTLQRDENMYITHRTATGWEIPKEISEKINSTDNEGTCTISADGTTLVFTACNRKDGYGGCDLYITRKEGNEWLTPKNIGDVVNSRYWESQPSLSADGTKLYFSSDRPGGQGKSDIWLSQRDPTGSWQLPQNLGPNVNTADEESAPFIHANGRTLFYASNGLPGMGGYDLFMSQQTDSSWTEPRNLGYPINTVSDQIGFYISSDGQKAYYTDDRRDAKGRRAMLYEFDIPDTLKSMFVPTNYIKGRVFDQRTNQPLMASLELYDLGTQKKVSTFTSQAETGAYLTVLNRNSAHAIYVQAEGYLFKSLTFLASDSLPSIQLDIPLEKVEKDRVEVLNNIYFATGEYALDEKSRVELSKMLDFVKANPTLKLEISGHTDDVGGDKENKELSLRRAQSVVKYLVDSGMPESRLVAVGYGETKPRVPNDSAENRQLNRRIEWRIL</sequence>
<feature type="repeat" description="TPR" evidence="4">
    <location>
        <begin position="65"/>
        <end position="98"/>
    </location>
</feature>
<keyword evidence="7" id="KW-0969">Cilium</keyword>
<evidence type="ECO:0000259" key="6">
    <source>
        <dbReference type="PROSITE" id="PS51123"/>
    </source>
</evidence>
<dbReference type="GO" id="GO:0009279">
    <property type="term" value="C:cell outer membrane"/>
    <property type="evidence" value="ECO:0007669"/>
    <property type="project" value="UniProtKB-SubCell"/>
</dbReference>
<dbReference type="Pfam" id="PF07676">
    <property type="entry name" value="PD40"/>
    <property type="match status" value="4"/>
</dbReference>
<feature type="domain" description="OmpA-like" evidence="6">
    <location>
        <begin position="520"/>
        <end position="634"/>
    </location>
</feature>
<dbReference type="EMBL" id="SMJU01000004">
    <property type="protein sequence ID" value="TDB66941.1"/>
    <property type="molecule type" value="Genomic_DNA"/>
</dbReference>
<dbReference type="InterPro" id="IPR011659">
    <property type="entry name" value="WD40"/>
</dbReference>
<dbReference type="CDD" id="cd07185">
    <property type="entry name" value="OmpA_C-like"/>
    <property type="match status" value="1"/>
</dbReference>
<protein>
    <submittedName>
        <fullName evidence="7">Flagellar motor protein MotB</fullName>
    </submittedName>
</protein>
<evidence type="ECO:0000256" key="1">
    <source>
        <dbReference type="ARBA" id="ARBA00004442"/>
    </source>
</evidence>
<proteinExistence type="predicted"/>
<reference evidence="7 8" key="1">
    <citation type="submission" date="2019-02" db="EMBL/GenBank/DDBJ databases">
        <title>Arundinibacter roseus gen. nov., sp. nov., a new member of the family Cytophagaceae.</title>
        <authorList>
            <person name="Szuroczki S."/>
            <person name="Khayer B."/>
            <person name="Sproer C."/>
            <person name="Toumi M."/>
            <person name="Szabo A."/>
            <person name="Felfoldi T."/>
            <person name="Schumann P."/>
            <person name="Toth E."/>
        </authorList>
    </citation>
    <scope>NUCLEOTIDE SEQUENCE [LARGE SCALE GENOMIC DNA]</scope>
    <source>
        <strain evidence="7 8">DMA-k-7a</strain>
    </source>
</reference>
<dbReference type="Gene3D" id="1.25.40.10">
    <property type="entry name" value="Tetratricopeptide repeat domain"/>
    <property type="match status" value="1"/>
</dbReference>